<dbReference type="AlphaFoldDB" id="X1NS03"/>
<protein>
    <submittedName>
        <fullName evidence="1">Uncharacterized protein</fullName>
    </submittedName>
</protein>
<comment type="caution">
    <text evidence="1">The sequence shown here is derived from an EMBL/GenBank/DDBJ whole genome shotgun (WGS) entry which is preliminary data.</text>
</comment>
<accession>X1NS03</accession>
<dbReference type="EMBL" id="BARV01021248">
    <property type="protein sequence ID" value="GAI21444.1"/>
    <property type="molecule type" value="Genomic_DNA"/>
</dbReference>
<evidence type="ECO:0000313" key="1">
    <source>
        <dbReference type="EMBL" id="GAI21444.1"/>
    </source>
</evidence>
<organism evidence="1">
    <name type="scientific">marine sediment metagenome</name>
    <dbReference type="NCBI Taxonomy" id="412755"/>
    <lineage>
        <taxon>unclassified sequences</taxon>
        <taxon>metagenomes</taxon>
        <taxon>ecological metagenomes</taxon>
    </lineage>
</organism>
<sequence length="51" mass="5734">MAKLIQEEKRAKTTIEVLEIIKAFLIRRAVKVTASQLVDGTWKVMGYGIAD</sequence>
<gene>
    <name evidence="1" type="ORF">S06H3_35238</name>
</gene>
<name>X1NS03_9ZZZZ</name>
<proteinExistence type="predicted"/>
<reference evidence="1" key="1">
    <citation type="journal article" date="2014" name="Front. Microbiol.">
        <title>High frequency of phylogenetically diverse reductive dehalogenase-homologous genes in deep subseafloor sedimentary metagenomes.</title>
        <authorList>
            <person name="Kawai M."/>
            <person name="Futagami T."/>
            <person name="Toyoda A."/>
            <person name="Takaki Y."/>
            <person name="Nishi S."/>
            <person name="Hori S."/>
            <person name="Arai W."/>
            <person name="Tsubouchi T."/>
            <person name="Morono Y."/>
            <person name="Uchiyama I."/>
            <person name="Ito T."/>
            <person name="Fujiyama A."/>
            <person name="Inagaki F."/>
            <person name="Takami H."/>
        </authorList>
    </citation>
    <scope>NUCLEOTIDE SEQUENCE</scope>
    <source>
        <strain evidence="1">Expedition CK06-06</strain>
    </source>
</reference>